<keyword evidence="2" id="KW-1185">Reference proteome</keyword>
<evidence type="ECO:0000313" key="2">
    <source>
        <dbReference type="Proteomes" id="UP000290289"/>
    </source>
</evidence>
<protein>
    <submittedName>
        <fullName evidence="1">Uncharacterized protein</fullName>
    </submittedName>
</protein>
<dbReference type="Proteomes" id="UP000290289">
    <property type="component" value="Chromosome 12"/>
</dbReference>
<accession>A0A498IF85</accession>
<evidence type="ECO:0000313" key="1">
    <source>
        <dbReference type="EMBL" id="RXH80834.1"/>
    </source>
</evidence>
<reference evidence="1 2" key="1">
    <citation type="submission" date="2018-10" db="EMBL/GenBank/DDBJ databases">
        <title>A high-quality apple genome assembly.</title>
        <authorList>
            <person name="Hu J."/>
        </authorList>
    </citation>
    <scope>NUCLEOTIDE SEQUENCE [LARGE SCALE GENOMIC DNA]</scope>
    <source>
        <strain evidence="2">cv. HFTH1</strain>
        <tissue evidence="1">Young leaf</tissue>
    </source>
</reference>
<gene>
    <name evidence="1" type="ORF">DVH24_004748</name>
</gene>
<dbReference type="EMBL" id="RDQH01000338">
    <property type="protein sequence ID" value="RXH80834.1"/>
    <property type="molecule type" value="Genomic_DNA"/>
</dbReference>
<sequence>MVPRGSKRSFLVGWTYSEIRHIQRERNTIAHRLARMGINRGQEVNPSKLSSNIKVGNKVLFGAFWSIFGPRLDSVSMEISEWTSLKIRRLEISMCACKCNSLYMWK</sequence>
<organism evidence="1 2">
    <name type="scientific">Malus domestica</name>
    <name type="common">Apple</name>
    <name type="synonym">Pyrus malus</name>
    <dbReference type="NCBI Taxonomy" id="3750"/>
    <lineage>
        <taxon>Eukaryota</taxon>
        <taxon>Viridiplantae</taxon>
        <taxon>Streptophyta</taxon>
        <taxon>Embryophyta</taxon>
        <taxon>Tracheophyta</taxon>
        <taxon>Spermatophyta</taxon>
        <taxon>Magnoliopsida</taxon>
        <taxon>eudicotyledons</taxon>
        <taxon>Gunneridae</taxon>
        <taxon>Pentapetalae</taxon>
        <taxon>rosids</taxon>
        <taxon>fabids</taxon>
        <taxon>Rosales</taxon>
        <taxon>Rosaceae</taxon>
        <taxon>Amygdaloideae</taxon>
        <taxon>Maleae</taxon>
        <taxon>Malus</taxon>
    </lineage>
</organism>
<dbReference type="AlphaFoldDB" id="A0A498IF85"/>
<proteinExistence type="predicted"/>
<name>A0A498IF85_MALDO</name>
<comment type="caution">
    <text evidence="1">The sequence shown here is derived from an EMBL/GenBank/DDBJ whole genome shotgun (WGS) entry which is preliminary data.</text>
</comment>